<dbReference type="Proteomes" id="UP001433268">
    <property type="component" value="Unassembled WGS sequence"/>
</dbReference>
<reference evidence="2 3" key="1">
    <citation type="submission" date="2023-01" db="EMBL/GenBank/DDBJ databases">
        <title>Analysis of 21 Apiospora genomes using comparative genomics revels a genus with tremendous synthesis potential of carbohydrate active enzymes and secondary metabolites.</title>
        <authorList>
            <person name="Sorensen T."/>
        </authorList>
    </citation>
    <scope>NUCLEOTIDE SEQUENCE [LARGE SCALE GENOMIC DNA]</scope>
    <source>
        <strain evidence="2 3">CBS 114990</strain>
    </source>
</reference>
<dbReference type="InterPro" id="IPR001810">
    <property type="entry name" value="F-box_dom"/>
</dbReference>
<organism evidence="2 3">
    <name type="scientific">Apiospora hydei</name>
    <dbReference type="NCBI Taxonomy" id="1337664"/>
    <lineage>
        <taxon>Eukaryota</taxon>
        <taxon>Fungi</taxon>
        <taxon>Dikarya</taxon>
        <taxon>Ascomycota</taxon>
        <taxon>Pezizomycotina</taxon>
        <taxon>Sordariomycetes</taxon>
        <taxon>Xylariomycetidae</taxon>
        <taxon>Amphisphaeriales</taxon>
        <taxon>Apiosporaceae</taxon>
        <taxon>Apiospora</taxon>
    </lineage>
</organism>
<proteinExistence type="predicted"/>
<gene>
    <name evidence="2" type="ORF">PG997_006137</name>
</gene>
<comment type="caution">
    <text evidence="2">The sequence shown here is derived from an EMBL/GenBank/DDBJ whole genome shotgun (WGS) entry which is preliminary data.</text>
</comment>
<evidence type="ECO:0000259" key="1">
    <source>
        <dbReference type="Pfam" id="PF00646"/>
    </source>
</evidence>
<protein>
    <recommendedName>
        <fullName evidence="1">F-box domain-containing protein</fullName>
    </recommendedName>
</protein>
<evidence type="ECO:0000313" key="2">
    <source>
        <dbReference type="EMBL" id="KAK8084866.1"/>
    </source>
</evidence>
<accession>A0ABR1WMU8</accession>
<feature type="domain" description="F-box" evidence="1">
    <location>
        <begin position="2"/>
        <end position="45"/>
    </location>
</feature>
<dbReference type="Pfam" id="PF00646">
    <property type="entry name" value="F-box"/>
    <property type="match status" value="1"/>
</dbReference>
<evidence type="ECO:0000313" key="3">
    <source>
        <dbReference type="Proteomes" id="UP001433268"/>
    </source>
</evidence>
<dbReference type="GeneID" id="92043512"/>
<dbReference type="EMBL" id="JAQQWN010000005">
    <property type="protein sequence ID" value="KAK8084866.1"/>
    <property type="molecule type" value="Genomic_DNA"/>
</dbReference>
<name>A0ABR1WMU8_9PEZI</name>
<keyword evidence="3" id="KW-1185">Reference proteome</keyword>
<sequence>MERLPQEIVCEIASYLPIRHEDGLVRPALATLSRSWQSAIEPLTFKLLQITSDDLQDFYSAFANIPRRGFLRELHLDIFLPLYSRLDCTKYETARDRAANSHVVTYHVSALLQELSQWLASGKLSLGIAMYSLMDGATQNNFGQDHYNIGFGERQDLFSKRYSNSYIHLADTFTVVAPCVTSLYVHSGARSLDAASLVTLTAAFPNLERIDWPCQDPAYFLALRRQQMHGFANAVNSFQPPSACKTLCISINSPWYPHKDRLPNLQSGSTSFCSALCTMLGRSNIERLEYEGPIDSTLFWAPGSPGAEDTSWKSLRGMRVRFGLGSLAGQWFFKGRPEDRLYVQSSDVPLPQDTAGIFPSGYYDNDQENEEAAALAKSMEIPEDEFGFVVEGCEFRCIPRDEAMLPLLKVVARQLTHTPSLRNVHLEAVLPWDNGMWFFEYLAPAEESDYDVYVDCEGKRCDDPLSRARVFLHAPDWRPDEGVVAMLRGIGKACHGEDAIMTLLPFLY</sequence>
<dbReference type="RefSeq" id="XP_066669375.1">
    <property type="nucleotide sequence ID" value="XM_066810452.1"/>
</dbReference>